<keyword evidence="3" id="KW-1185">Reference proteome</keyword>
<evidence type="ECO:0000313" key="3">
    <source>
        <dbReference type="Proteomes" id="UP000181956"/>
    </source>
</evidence>
<dbReference type="AlphaFoldDB" id="A0A1H1YR58"/>
<feature type="region of interest" description="Disordered" evidence="1">
    <location>
        <begin position="177"/>
        <end position="224"/>
    </location>
</feature>
<reference evidence="3" key="1">
    <citation type="submission" date="2016-10" db="EMBL/GenBank/DDBJ databases">
        <authorList>
            <person name="Varghese N."/>
            <person name="Submissions S."/>
        </authorList>
    </citation>
    <scope>NUCLEOTIDE SEQUENCE [LARGE SCALE GENOMIC DNA]</scope>
    <source>
        <strain evidence="3">DSM 21772</strain>
    </source>
</reference>
<name>A0A1H1YR58_9MICO</name>
<evidence type="ECO:0000256" key="1">
    <source>
        <dbReference type="SAM" id="MobiDB-lite"/>
    </source>
</evidence>
<evidence type="ECO:0000313" key="2">
    <source>
        <dbReference type="EMBL" id="SDT23812.1"/>
    </source>
</evidence>
<gene>
    <name evidence="2" type="ORF">SAMN04489834_3173</name>
</gene>
<dbReference type="Proteomes" id="UP000181956">
    <property type="component" value="Chromosome I"/>
</dbReference>
<feature type="region of interest" description="Disordered" evidence="1">
    <location>
        <begin position="1"/>
        <end position="78"/>
    </location>
</feature>
<dbReference type="EMBL" id="LT629742">
    <property type="protein sequence ID" value="SDT23812.1"/>
    <property type="molecule type" value="Genomic_DNA"/>
</dbReference>
<sequence>MPIPGVLAGTPEARPIPACRQPAGRVARNERIETSHVERSRAVRVSMRRWRASSTSGRGAAKPAGRVARNERIETSHAERSRAVRVSIRPWRAYSTSGRGAAEPAGRVARNERIGTSHAERSRAVRVSIRRWRAYSTSGEGLRRTRWSSSEERAYRDLAPDTASRRVRVSIRPWRAYSTSGRGAPQNPLVEGACDRSHQRGGRQRLMRAGARPATPGGSASRSR</sequence>
<organism evidence="2 3">
    <name type="scientific">Microterricola viridarii</name>
    <dbReference type="NCBI Taxonomy" id="412690"/>
    <lineage>
        <taxon>Bacteria</taxon>
        <taxon>Bacillati</taxon>
        <taxon>Actinomycetota</taxon>
        <taxon>Actinomycetes</taxon>
        <taxon>Micrococcales</taxon>
        <taxon>Microbacteriaceae</taxon>
        <taxon>Microterricola</taxon>
    </lineage>
</organism>
<accession>A0A1H1YR58</accession>
<proteinExistence type="predicted"/>
<protein>
    <submittedName>
        <fullName evidence="2">Uncharacterized protein</fullName>
    </submittedName>
</protein>
<feature type="compositionally biased region" description="Basic and acidic residues" evidence="1">
    <location>
        <begin position="27"/>
        <end position="41"/>
    </location>
</feature>
<feature type="compositionally biased region" description="Basic and acidic residues" evidence="1">
    <location>
        <begin position="68"/>
        <end position="78"/>
    </location>
</feature>